<dbReference type="EMBL" id="CALNXI010006980">
    <property type="protein sequence ID" value="CAH3199249.1"/>
    <property type="molecule type" value="Genomic_DNA"/>
</dbReference>
<protein>
    <recommendedName>
        <fullName evidence="3">SRCR domain-containing protein</fullName>
    </recommendedName>
</protein>
<sequence>MAGVSCSVVRLADGGERFGRLEVYYGGQWGTVCDNGWDIADTNVVCRQLGFSNAASFSSGSEYVVGSGRVWMAEVKCHGDEHSLLDCPHDGWGMHTCTHSKDVNMECV</sequence>
<dbReference type="PANTHER" id="PTHR48071">
    <property type="entry name" value="SRCR DOMAIN-CONTAINING PROTEIN"/>
    <property type="match status" value="1"/>
</dbReference>
<dbReference type="Proteomes" id="UP001159427">
    <property type="component" value="Unassembled WGS sequence"/>
</dbReference>
<keyword evidence="5" id="KW-1185">Reference proteome</keyword>
<reference evidence="4 5" key="1">
    <citation type="submission" date="2022-05" db="EMBL/GenBank/DDBJ databases">
        <authorList>
            <consortium name="Genoscope - CEA"/>
            <person name="William W."/>
        </authorList>
    </citation>
    <scope>NUCLEOTIDE SEQUENCE [LARGE SCALE GENOMIC DNA]</scope>
</reference>
<feature type="disulfide bond" evidence="2">
    <location>
        <begin position="46"/>
        <end position="107"/>
    </location>
</feature>
<comment type="caution">
    <text evidence="4">The sequence shown here is derived from an EMBL/GenBank/DDBJ whole genome shotgun (WGS) entry which is preliminary data.</text>
</comment>
<dbReference type="SMART" id="SM00202">
    <property type="entry name" value="SR"/>
    <property type="match status" value="1"/>
</dbReference>
<evidence type="ECO:0000259" key="3">
    <source>
        <dbReference type="PROSITE" id="PS50287"/>
    </source>
</evidence>
<dbReference type="SUPFAM" id="SSF56487">
    <property type="entry name" value="SRCR-like"/>
    <property type="match status" value="1"/>
</dbReference>
<dbReference type="PANTHER" id="PTHR48071:SF18">
    <property type="entry name" value="DELETED IN MALIGNANT BRAIN TUMORS 1 PROTEIN-RELATED"/>
    <property type="match status" value="1"/>
</dbReference>
<organism evidence="4 5">
    <name type="scientific">Porites evermanni</name>
    <dbReference type="NCBI Taxonomy" id="104178"/>
    <lineage>
        <taxon>Eukaryota</taxon>
        <taxon>Metazoa</taxon>
        <taxon>Cnidaria</taxon>
        <taxon>Anthozoa</taxon>
        <taxon>Hexacorallia</taxon>
        <taxon>Scleractinia</taxon>
        <taxon>Fungiina</taxon>
        <taxon>Poritidae</taxon>
        <taxon>Porites</taxon>
    </lineage>
</organism>
<dbReference type="Pfam" id="PF00530">
    <property type="entry name" value="SRCR"/>
    <property type="match status" value="1"/>
</dbReference>
<dbReference type="InterPro" id="IPR001190">
    <property type="entry name" value="SRCR"/>
</dbReference>
<evidence type="ECO:0000256" key="1">
    <source>
        <dbReference type="ARBA" id="ARBA00023157"/>
    </source>
</evidence>
<accession>A0ABN8T4K6</accession>
<feature type="disulfide bond" evidence="2">
    <location>
        <begin position="33"/>
        <end position="97"/>
    </location>
</feature>
<evidence type="ECO:0000256" key="2">
    <source>
        <dbReference type="PROSITE-ProRule" id="PRU00196"/>
    </source>
</evidence>
<feature type="domain" description="SRCR" evidence="3">
    <location>
        <begin position="9"/>
        <end position="108"/>
    </location>
</feature>
<feature type="disulfide bond" evidence="2">
    <location>
        <begin position="77"/>
        <end position="87"/>
    </location>
</feature>
<evidence type="ECO:0000313" key="5">
    <source>
        <dbReference type="Proteomes" id="UP001159427"/>
    </source>
</evidence>
<dbReference type="Gene3D" id="3.10.250.10">
    <property type="entry name" value="SRCR-like domain"/>
    <property type="match status" value="1"/>
</dbReference>
<gene>
    <name evidence="4" type="ORF">PEVE_00039479</name>
</gene>
<dbReference type="PRINTS" id="PR00258">
    <property type="entry name" value="SPERACTRCPTR"/>
</dbReference>
<name>A0ABN8T4K6_9CNID</name>
<proteinExistence type="predicted"/>
<dbReference type="InterPro" id="IPR036772">
    <property type="entry name" value="SRCR-like_dom_sf"/>
</dbReference>
<evidence type="ECO:0000313" key="4">
    <source>
        <dbReference type="EMBL" id="CAH3199249.1"/>
    </source>
</evidence>
<keyword evidence="1 2" id="KW-1015">Disulfide bond</keyword>
<dbReference type="PROSITE" id="PS50287">
    <property type="entry name" value="SRCR_2"/>
    <property type="match status" value="1"/>
</dbReference>